<sequence>MLAKIKSEIELVSRHLEVIRAVVEHQPIGIMKLADILDLPYHRVRYSLRILEQEGYIRASPAGAVATPLAGDLLSTLDAEVDELIDLLLVIRKENSRNV</sequence>
<dbReference type="OrthoDB" id="229881at2157"/>
<dbReference type="SUPFAM" id="SSF46785">
    <property type="entry name" value="Winged helix' DNA-binding domain"/>
    <property type="match status" value="1"/>
</dbReference>
<dbReference type="Proteomes" id="UP000035301">
    <property type="component" value="Unassembled WGS sequence"/>
</dbReference>
<dbReference type="EMBL" id="JXOJ01000002">
    <property type="protein sequence ID" value="KLK88355.1"/>
    <property type="molecule type" value="Genomic_DNA"/>
</dbReference>
<reference evidence="1 2" key="1">
    <citation type="journal article" date="2015" name="Int. J. Syst. Evol. Microbiol.">
        <title>Methanoculleus sediminis sp. nov., a methanogen from sediments near a submarine mud volcano.</title>
        <authorList>
            <person name="Chen S.C."/>
            <person name="Chen M.F."/>
            <person name="Lai M.C."/>
            <person name="Weng C.Y."/>
            <person name="Wu S.Y."/>
            <person name="Lin S."/>
            <person name="Yang T.F."/>
            <person name="Chen P.C."/>
        </authorList>
    </citation>
    <scope>NUCLEOTIDE SEQUENCE [LARGE SCALE GENOMIC DNA]</scope>
    <source>
        <strain evidence="1 2">S3Fa</strain>
    </source>
</reference>
<dbReference type="Gene3D" id="1.10.10.10">
    <property type="entry name" value="Winged helix-like DNA-binding domain superfamily/Winged helix DNA-binding domain"/>
    <property type="match status" value="1"/>
</dbReference>
<protein>
    <recommendedName>
        <fullName evidence="3">Transcriptional regulator</fullName>
    </recommendedName>
</protein>
<dbReference type="STRING" id="1550566.SZ63_04815"/>
<evidence type="ECO:0000313" key="1">
    <source>
        <dbReference type="EMBL" id="KLK88355.1"/>
    </source>
</evidence>
<accession>A0A0H1QZL4</accession>
<evidence type="ECO:0000313" key="2">
    <source>
        <dbReference type="Proteomes" id="UP000035301"/>
    </source>
</evidence>
<dbReference type="GeneID" id="4848362"/>
<dbReference type="InterPro" id="IPR036390">
    <property type="entry name" value="WH_DNA-bd_sf"/>
</dbReference>
<evidence type="ECO:0008006" key="3">
    <source>
        <dbReference type="Google" id="ProtNLM"/>
    </source>
</evidence>
<dbReference type="PATRIC" id="fig|1550566.3.peg.1028"/>
<gene>
    <name evidence="1" type="ORF">SZ63_04815</name>
</gene>
<organism evidence="1 2">
    <name type="scientific">Methanoculleus sediminis</name>
    <dbReference type="NCBI Taxonomy" id="1550566"/>
    <lineage>
        <taxon>Archaea</taxon>
        <taxon>Methanobacteriati</taxon>
        <taxon>Methanobacteriota</taxon>
        <taxon>Stenosarchaea group</taxon>
        <taxon>Methanomicrobia</taxon>
        <taxon>Methanomicrobiales</taxon>
        <taxon>Methanomicrobiaceae</taxon>
        <taxon>Methanoculleus</taxon>
    </lineage>
</organism>
<dbReference type="AlphaFoldDB" id="A0A0H1QZL4"/>
<comment type="caution">
    <text evidence="1">The sequence shown here is derived from an EMBL/GenBank/DDBJ whole genome shotgun (WGS) entry which is preliminary data.</text>
</comment>
<proteinExistence type="predicted"/>
<name>A0A0H1QZL4_9EURY</name>
<dbReference type="InterPro" id="IPR036388">
    <property type="entry name" value="WH-like_DNA-bd_sf"/>
</dbReference>
<dbReference type="RefSeq" id="WP_011844927.1">
    <property type="nucleotide sequence ID" value="NZ_JXOJ01000002.1"/>
</dbReference>
<keyword evidence="2" id="KW-1185">Reference proteome</keyword>